<organism evidence="1 2">
    <name type="scientific">Hepatospora eriocheir</name>
    <dbReference type="NCBI Taxonomy" id="1081669"/>
    <lineage>
        <taxon>Eukaryota</taxon>
        <taxon>Fungi</taxon>
        <taxon>Fungi incertae sedis</taxon>
        <taxon>Microsporidia</taxon>
        <taxon>Hepatosporidae</taxon>
        <taxon>Hepatospora</taxon>
    </lineage>
</organism>
<reference evidence="1 2" key="1">
    <citation type="journal article" date="2017" name="Environ. Microbiol.">
        <title>Decay of the glycolytic pathway and adaptation to intranuclear parasitism within Enterocytozoonidae microsporidia.</title>
        <authorList>
            <person name="Wiredu Boakye D."/>
            <person name="Jaroenlak P."/>
            <person name="Prachumwat A."/>
            <person name="Williams T.A."/>
            <person name="Bateman K.S."/>
            <person name="Itsathitphaisarn O."/>
            <person name="Sritunyalucksana K."/>
            <person name="Paszkiewicz K.H."/>
            <person name="Moore K.A."/>
            <person name="Stentiford G.D."/>
            <person name="Williams B.A."/>
        </authorList>
    </citation>
    <scope>NUCLEOTIDE SEQUENCE [LARGE SCALE GENOMIC DNA]</scope>
    <source>
        <strain evidence="1 2">GB1</strain>
    </source>
</reference>
<keyword evidence="2" id="KW-1185">Reference proteome</keyword>
<sequence>MIIQMIYFIGLSNYINTLIRMRRVSMTITDHLNYILNVNGGINDESISVEVIEDEENELTNHLEIEVFNSSQENIEVDVVNKKKDESVNPLKIEVIDILENKEHEDLETAMNFCLEFESIFDEKFIPIHYHEARILYYGTYDLLLCYKSNIISCNNTGTIYCPIGLNYEEAKMINNLLTKEFKDNFYSYFISNYKNEILNEIDRFETTTKSFVNENFLSKNINSSDIVENVKLLLAKQLSQIINFCLNLSSDDSKMDYDCNIHDLLCDYYYNFTRLTANSFLKNLFNNKKTENYYALKKRFYGFMLKNFRNTPSRKFLDQIPEIDHFKNLIKTNVKRFANSDIRKFDYFQMIMTILYPDKTEKAKKENFVFNPWHHIYLKLNLFLARRIFNGNYNQSNIINN</sequence>
<proteinExistence type="predicted"/>
<comment type="caution">
    <text evidence="1">The sequence shown here is derived from an EMBL/GenBank/DDBJ whole genome shotgun (WGS) entry which is preliminary data.</text>
</comment>
<name>A0A1X0QC71_9MICR</name>
<evidence type="ECO:0000313" key="2">
    <source>
        <dbReference type="Proteomes" id="UP000192356"/>
    </source>
</evidence>
<dbReference type="VEuPathDB" id="MicrosporidiaDB:HERIO_725"/>
<gene>
    <name evidence="1" type="ORF">HERIO_725</name>
</gene>
<dbReference type="AlphaFoldDB" id="A0A1X0QC71"/>
<accession>A0A1X0QC71</accession>
<dbReference type="Proteomes" id="UP000192356">
    <property type="component" value="Unassembled WGS sequence"/>
</dbReference>
<dbReference type="VEuPathDB" id="MicrosporidiaDB:A0H76_913"/>
<evidence type="ECO:0000313" key="1">
    <source>
        <dbReference type="EMBL" id="ORD97399.1"/>
    </source>
</evidence>
<protein>
    <submittedName>
        <fullName evidence="1">Uncharacterized protein</fullName>
    </submittedName>
</protein>
<dbReference type="EMBL" id="LVKB01000024">
    <property type="protein sequence ID" value="ORD97399.1"/>
    <property type="molecule type" value="Genomic_DNA"/>
</dbReference>